<sequence length="42" mass="5043">MKYDDGSQYDGEWINDKIYGQGEFILAEGERHFGKWIFDQQQ</sequence>
<reference evidence="1" key="1">
    <citation type="submission" date="2021-01" db="EMBL/GenBank/DDBJ databases">
        <authorList>
            <consortium name="Genoscope - CEA"/>
            <person name="William W."/>
        </authorList>
    </citation>
    <scope>NUCLEOTIDE SEQUENCE</scope>
</reference>
<evidence type="ECO:0008006" key="3">
    <source>
        <dbReference type="Google" id="ProtNLM"/>
    </source>
</evidence>
<protein>
    <recommendedName>
        <fullName evidence="3">MORN repeat protein</fullName>
    </recommendedName>
</protein>
<dbReference type="AlphaFoldDB" id="A0A8S1NXR8"/>
<dbReference type="EMBL" id="CAJJDN010000065">
    <property type="protein sequence ID" value="CAD8096109.1"/>
    <property type="molecule type" value="Genomic_DNA"/>
</dbReference>
<keyword evidence="2" id="KW-1185">Reference proteome</keyword>
<gene>
    <name evidence="1" type="ORF">PSON_ATCC_30995.1.T0650265</name>
</gene>
<comment type="caution">
    <text evidence="1">The sequence shown here is derived from an EMBL/GenBank/DDBJ whole genome shotgun (WGS) entry which is preliminary data.</text>
</comment>
<organism evidence="1 2">
    <name type="scientific">Paramecium sonneborni</name>
    <dbReference type="NCBI Taxonomy" id="65129"/>
    <lineage>
        <taxon>Eukaryota</taxon>
        <taxon>Sar</taxon>
        <taxon>Alveolata</taxon>
        <taxon>Ciliophora</taxon>
        <taxon>Intramacronucleata</taxon>
        <taxon>Oligohymenophorea</taxon>
        <taxon>Peniculida</taxon>
        <taxon>Parameciidae</taxon>
        <taxon>Paramecium</taxon>
    </lineage>
</organism>
<dbReference type="Proteomes" id="UP000692954">
    <property type="component" value="Unassembled WGS sequence"/>
</dbReference>
<accession>A0A8S1NXR8</accession>
<evidence type="ECO:0000313" key="2">
    <source>
        <dbReference type="Proteomes" id="UP000692954"/>
    </source>
</evidence>
<proteinExistence type="predicted"/>
<name>A0A8S1NXR8_9CILI</name>
<dbReference type="OrthoDB" id="312720at2759"/>
<evidence type="ECO:0000313" key="1">
    <source>
        <dbReference type="EMBL" id="CAD8096109.1"/>
    </source>
</evidence>